<evidence type="ECO:0000313" key="2">
    <source>
        <dbReference type="EMBL" id="KAK7510281.1"/>
    </source>
</evidence>
<evidence type="ECO:0000256" key="1">
    <source>
        <dbReference type="SAM" id="MobiDB-lite"/>
    </source>
</evidence>
<dbReference type="Proteomes" id="UP001363622">
    <property type="component" value="Unassembled WGS sequence"/>
</dbReference>
<dbReference type="EMBL" id="JBBPHU010000014">
    <property type="protein sequence ID" value="KAK7510281.1"/>
    <property type="molecule type" value="Genomic_DNA"/>
</dbReference>
<gene>
    <name evidence="2" type="ORF">IWZ03DRAFT_426835</name>
</gene>
<keyword evidence="3" id="KW-1185">Reference proteome</keyword>
<name>A0ABR1KCM1_9PEZI</name>
<evidence type="ECO:0000313" key="3">
    <source>
        <dbReference type="Proteomes" id="UP001363622"/>
    </source>
</evidence>
<comment type="caution">
    <text evidence="2">The sequence shown here is derived from an EMBL/GenBank/DDBJ whole genome shotgun (WGS) entry which is preliminary data.</text>
</comment>
<proteinExistence type="predicted"/>
<organism evidence="2 3">
    <name type="scientific">Phyllosticta citriasiana</name>
    <dbReference type="NCBI Taxonomy" id="595635"/>
    <lineage>
        <taxon>Eukaryota</taxon>
        <taxon>Fungi</taxon>
        <taxon>Dikarya</taxon>
        <taxon>Ascomycota</taxon>
        <taxon>Pezizomycotina</taxon>
        <taxon>Dothideomycetes</taxon>
        <taxon>Dothideomycetes incertae sedis</taxon>
        <taxon>Botryosphaeriales</taxon>
        <taxon>Phyllostictaceae</taxon>
        <taxon>Phyllosticta</taxon>
    </lineage>
</organism>
<reference evidence="2 3" key="1">
    <citation type="submission" date="2024-04" db="EMBL/GenBank/DDBJ databases">
        <title>Phyllosticta paracitricarpa is synonymous to the EU quarantine fungus P. citricarpa based on phylogenomic analyses.</title>
        <authorList>
            <consortium name="Lawrence Berkeley National Laboratory"/>
            <person name="Van Ingen-Buijs V.A."/>
            <person name="Van Westerhoven A.C."/>
            <person name="Haridas S."/>
            <person name="Skiadas P."/>
            <person name="Martin F."/>
            <person name="Groenewald J.Z."/>
            <person name="Crous P.W."/>
            <person name="Seidl M.F."/>
        </authorList>
    </citation>
    <scope>NUCLEOTIDE SEQUENCE [LARGE SCALE GENOMIC DNA]</scope>
    <source>
        <strain evidence="2 3">CBS 123371</strain>
    </source>
</reference>
<accession>A0ABR1KCM1</accession>
<protein>
    <submittedName>
        <fullName evidence="2">Uncharacterized protein</fullName>
    </submittedName>
</protein>
<feature type="region of interest" description="Disordered" evidence="1">
    <location>
        <begin position="167"/>
        <end position="192"/>
    </location>
</feature>
<dbReference type="PROSITE" id="PS51257">
    <property type="entry name" value="PROKAR_LIPOPROTEIN"/>
    <property type="match status" value="1"/>
</dbReference>
<sequence length="211" mass="23176">MAKTHPMTSVWQVPYLSVGCPTMFSSASVALPVDTTHRRPRQDGQTANLTTTPIVKRLALSQHTHIYSSVRRSVSAVCSATRRAKSLHPQAHSAPGGRIWLRSGATAMLLLGGEERNSFFARRCWTQGKAPSVNKSTTEGRSLRDVRCWRRLLFPRALRSATRPTMNGIETVDTGMNSGLSRGTPARPGSDPVERLALESRIRSKWDALAA</sequence>